<reference evidence="6" key="1">
    <citation type="submission" date="2016-04" db="EMBL/GenBank/DDBJ databases">
        <authorList>
            <person name="Nguyen H.D."/>
            <person name="Kesanakurti P."/>
            <person name="Cullis J."/>
            <person name="Levesque C.A."/>
            <person name="Hambleton S."/>
        </authorList>
    </citation>
    <scope>NUCLEOTIDE SEQUENCE</scope>
    <source>
        <strain evidence="6">DAOMC 238032</strain>
    </source>
</reference>
<organism evidence="6 7">
    <name type="scientific">Tilletia caries</name>
    <name type="common">wheat bunt fungus</name>
    <dbReference type="NCBI Taxonomy" id="13290"/>
    <lineage>
        <taxon>Eukaryota</taxon>
        <taxon>Fungi</taxon>
        <taxon>Dikarya</taxon>
        <taxon>Basidiomycota</taxon>
        <taxon>Ustilaginomycotina</taxon>
        <taxon>Exobasidiomycetes</taxon>
        <taxon>Tilletiales</taxon>
        <taxon>Tilletiaceae</taxon>
        <taxon>Tilletia</taxon>
    </lineage>
</organism>
<accession>A0A177UNP5</accession>
<feature type="compositionally biased region" description="Low complexity" evidence="2">
    <location>
        <begin position="205"/>
        <end position="222"/>
    </location>
</feature>
<dbReference type="PANTHER" id="PTHR28154:SF1">
    <property type="entry name" value="CELL WALL SYNTHESIS PROTEIN KNH1-RELATED"/>
    <property type="match status" value="1"/>
</dbReference>
<dbReference type="PANTHER" id="PTHR28154">
    <property type="entry name" value="CELL WALL SYNTHESIS PROTEIN KNH1-RELATED"/>
    <property type="match status" value="1"/>
</dbReference>
<evidence type="ECO:0000259" key="4">
    <source>
        <dbReference type="Pfam" id="PF10342"/>
    </source>
</evidence>
<evidence type="ECO:0000313" key="8">
    <source>
        <dbReference type="Proteomes" id="UP000836402"/>
    </source>
</evidence>
<dbReference type="Proteomes" id="UP000077671">
    <property type="component" value="Unassembled WGS sequence"/>
</dbReference>
<gene>
    <name evidence="6" type="ORF">A4X03_0g2001</name>
    <name evidence="5" type="ORF">JKIAZH3_G2006</name>
</gene>
<feature type="domain" description="Yeast cell wall synthesis Kre9/Knh1-like N-terminal" evidence="4">
    <location>
        <begin position="33"/>
        <end position="118"/>
    </location>
</feature>
<name>A0A177UNP5_9BASI</name>
<feature type="region of interest" description="Disordered" evidence="2">
    <location>
        <begin position="151"/>
        <end position="225"/>
    </location>
</feature>
<dbReference type="Proteomes" id="UP000836402">
    <property type="component" value="Unassembled WGS sequence"/>
</dbReference>
<dbReference type="InterPro" id="IPR045328">
    <property type="entry name" value="Kre9/Knh1"/>
</dbReference>
<feature type="compositionally biased region" description="Gly residues" evidence="2">
    <location>
        <begin position="157"/>
        <end position="185"/>
    </location>
</feature>
<dbReference type="InterPro" id="IPR018466">
    <property type="entry name" value="Kre9/Knh1-like_N"/>
</dbReference>
<feature type="chain" id="PRO_5043680122" description="Yeast cell wall synthesis Kre9/Knh1-like N-terminal domain-containing protein" evidence="3">
    <location>
        <begin position="28"/>
        <end position="253"/>
    </location>
</feature>
<comment type="caution">
    <text evidence="6">The sequence shown here is derived from an EMBL/GenBank/DDBJ whole genome shotgun (WGS) entry which is preliminary data.</text>
</comment>
<evidence type="ECO:0000256" key="3">
    <source>
        <dbReference type="SAM" id="SignalP"/>
    </source>
</evidence>
<sequence>MAIPSSLFSLAFAAIVCCCFLASSVDAGVYITSPDSNSKASGGASMEIQWRDDDKKPQLKSWGNLTLYLATGSSSEQFMLQTLKTNVRASANAVKVKVDPKAGSNGGDYFIRAVGSATLADGTHPESFSARFHLNKMTGKWNSEIESVLNKTSSAKGSGGGRGGSLGGGRPKGIIGGGSGGGGSGSSSSSSTVVTQFPTSTPGLPSSRPASATTTTANSAARMGRDTPFVGTGPVVATLACLVLSVAAGLTVL</sequence>
<evidence type="ECO:0000313" key="5">
    <source>
        <dbReference type="EMBL" id="CAD6907886.1"/>
    </source>
</evidence>
<protein>
    <recommendedName>
        <fullName evidence="4">Yeast cell wall synthesis Kre9/Knh1-like N-terminal domain-containing protein</fullName>
    </recommendedName>
</protein>
<evidence type="ECO:0000256" key="2">
    <source>
        <dbReference type="SAM" id="MobiDB-lite"/>
    </source>
</evidence>
<keyword evidence="1 3" id="KW-0732">Signal</keyword>
<dbReference type="Pfam" id="PF10342">
    <property type="entry name" value="Kre9_KNH"/>
    <property type="match status" value="1"/>
</dbReference>
<reference evidence="5" key="3">
    <citation type="submission" date="2020-10" db="EMBL/GenBank/DDBJ databases">
        <authorList>
            <person name="Sedaghatjoo S."/>
        </authorList>
    </citation>
    <scope>NUCLEOTIDE SEQUENCE</scope>
    <source>
        <strain evidence="5">AZH3</strain>
    </source>
</reference>
<feature type="signal peptide" evidence="3">
    <location>
        <begin position="1"/>
        <end position="27"/>
    </location>
</feature>
<evidence type="ECO:0000313" key="6">
    <source>
        <dbReference type="EMBL" id="KAE8263012.1"/>
    </source>
</evidence>
<reference evidence="6" key="2">
    <citation type="journal article" date="2019" name="IMA Fungus">
        <title>Genome sequencing and comparison of five Tilletia species to identify candidate genes for the detection of regulated species infecting wheat.</title>
        <authorList>
            <person name="Nguyen H.D.T."/>
            <person name="Sultana T."/>
            <person name="Kesanakurti P."/>
            <person name="Hambleton S."/>
        </authorList>
    </citation>
    <scope>NUCLEOTIDE SEQUENCE</scope>
    <source>
        <strain evidence="6">DAOMC 238032</strain>
    </source>
</reference>
<dbReference type="GO" id="GO:0006078">
    <property type="term" value="P:(1-&gt;6)-beta-D-glucan biosynthetic process"/>
    <property type="evidence" value="ECO:0007669"/>
    <property type="project" value="InterPro"/>
</dbReference>
<evidence type="ECO:0000256" key="1">
    <source>
        <dbReference type="ARBA" id="ARBA00022729"/>
    </source>
</evidence>
<evidence type="ECO:0000313" key="7">
    <source>
        <dbReference type="Proteomes" id="UP000077671"/>
    </source>
</evidence>
<keyword evidence="8" id="KW-1185">Reference proteome</keyword>
<dbReference type="EMBL" id="LWDD02000180">
    <property type="protein sequence ID" value="KAE8263012.1"/>
    <property type="molecule type" value="Genomic_DNA"/>
</dbReference>
<feature type="compositionally biased region" description="Polar residues" evidence="2">
    <location>
        <begin position="192"/>
        <end position="204"/>
    </location>
</feature>
<dbReference type="GO" id="GO:0042546">
    <property type="term" value="P:cell wall biogenesis"/>
    <property type="evidence" value="ECO:0007669"/>
    <property type="project" value="InterPro"/>
</dbReference>
<proteinExistence type="predicted"/>
<dbReference type="AlphaFoldDB" id="A0A177UNP5"/>
<dbReference type="EMBL" id="CAJHJG010000997">
    <property type="protein sequence ID" value="CAD6907886.1"/>
    <property type="molecule type" value="Genomic_DNA"/>
</dbReference>